<evidence type="ECO:0000313" key="2">
    <source>
        <dbReference type="EMBL" id="AOB41905.1"/>
    </source>
</evidence>
<keyword evidence="2" id="KW-0614">Plasmid</keyword>
<dbReference type="EMBL" id="KX156773">
    <property type="protein sequence ID" value="AOB41905.1"/>
    <property type="molecule type" value="Genomic_DNA"/>
</dbReference>
<sequence length="58" mass="6307">MSLTSRTQKNQLTLGRNASTNTPKAITNNGAIRMKPKRATVPYIPAQMSKAAMTEQTS</sequence>
<dbReference type="AlphaFoldDB" id="A0A1B2RBD8"/>
<proteinExistence type="predicted"/>
<geneLocation type="plasmid" evidence="2">
    <name>R16a</name>
</geneLocation>
<protein>
    <submittedName>
        <fullName evidence="2">Uncharacterized protein</fullName>
    </submittedName>
</protein>
<accession>A0A1B2RBD8</accession>
<evidence type="ECO:0000256" key="1">
    <source>
        <dbReference type="SAM" id="MobiDB-lite"/>
    </source>
</evidence>
<name>A0A1B2RBD8_ECOLX</name>
<organism evidence="2">
    <name type="scientific">Escherichia coli</name>
    <dbReference type="NCBI Taxonomy" id="562"/>
    <lineage>
        <taxon>Bacteria</taxon>
        <taxon>Pseudomonadati</taxon>
        <taxon>Pseudomonadota</taxon>
        <taxon>Gammaproteobacteria</taxon>
        <taxon>Enterobacterales</taxon>
        <taxon>Enterobacteriaceae</taxon>
        <taxon>Escherichia</taxon>
    </lineage>
</organism>
<reference evidence="2" key="1">
    <citation type="submission" date="2016-04" db="EMBL/GenBank/DDBJ databases">
        <title>Characterization of the 'ancient' IncA/C plasmids R16a and IP40a and their rearrangements using Oxford Nanopore MinION sequencer device.</title>
        <authorList>
            <person name="Szabo M."/>
            <person name="Wilk T."/>
            <person name="Nagy T."/>
            <person name="Farkas T."/>
            <person name="Hegyi A."/>
            <person name="Olasz F."/>
            <person name="Kiss J."/>
        </authorList>
    </citation>
    <scope>NUCLEOTIDE SEQUENCE</scope>
    <source>
        <strain evidence="2">K-12</strain>
        <plasmid evidence="2">R16a</plasmid>
    </source>
</reference>
<feature type="region of interest" description="Disordered" evidence="1">
    <location>
        <begin position="1"/>
        <end position="30"/>
    </location>
</feature>